<reference evidence="1 2" key="1">
    <citation type="submission" date="2021-06" db="EMBL/GenBank/DDBJ databases">
        <authorList>
            <person name="Kallberg Y."/>
            <person name="Tangrot J."/>
            <person name="Rosling A."/>
        </authorList>
    </citation>
    <scope>NUCLEOTIDE SEQUENCE [LARGE SCALE GENOMIC DNA]</scope>
    <source>
        <strain evidence="1 2">120-4 pot B 10/14</strain>
    </source>
</reference>
<evidence type="ECO:0000313" key="1">
    <source>
        <dbReference type="EMBL" id="CAG8855207.1"/>
    </source>
</evidence>
<proteinExistence type="predicted"/>
<dbReference type="EMBL" id="CAJVQB010146908">
    <property type="protein sequence ID" value="CAG8855207.1"/>
    <property type="molecule type" value="Genomic_DNA"/>
</dbReference>
<dbReference type="Proteomes" id="UP000789901">
    <property type="component" value="Unassembled WGS sequence"/>
</dbReference>
<feature type="non-terminal residue" evidence="1">
    <location>
        <position position="1"/>
    </location>
</feature>
<sequence length="104" mass="11890">KELKFCDNNFVETELHNSVLNETVFAEMDNIEINENEERDEIEITDLIVNDITAALQDLVDLSDPIFGANNNQEEPILTQEKINMEFESSPIVQDALGDNDLYE</sequence>
<gene>
    <name evidence="1" type="ORF">GMARGA_LOCUS44028</name>
</gene>
<keyword evidence="2" id="KW-1185">Reference proteome</keyword>
<comment type="caution">
    <text evidence="1">The sequence shown here is derived from an EMBL/GenBank/DDBJ whole genome shotgun (WGS) entry which is preliminary data.</text>
</comment>
<evidence type="ECO:0000313" key="2">
    <source>
        <dbReference type="Proteomes" id="UP000789901"/>
    </source>
</evidence>
<accession>A0ABN7XJN7</accession>
<name>A0ABN7XJN7_GIGMA</name>
<protein>
    <submittedName>
        <fullName evidence="1">30684_t:CDS:1</fullName>
    </submittedName>
</protein>
<organism evidence="1 2">
    <name type="scientific">Gigaspora margarita</name>
    <dbReference type="NCBI Taxonomy" id="4874"/>
    <lineage>
        <taxon>Eukaryota</taxon>
        <taxon>Fungi</taxon>
        <taxon>Fungi incertae sedis</taxon>
        <taxon>Mucoromycota</taxon>
        <taxon>Glomeromycotina</taxon>
        <taxon>Glomeromycetes</taxon>
        <taxon>Diversisporales</taxon>
        <taxon>Gigasporaceae</taxon>
        <taxon>Gigaspora</taxon>
    </lineage>
</organism>